<evidence type="ECO:0000313" key="3">
    <source>
        <dbReference type="EMBL" id="XBS90233.1"/>
    </source>
</evidence>
<dbReference type="GO" id="GO:0006749">
    <property type="term" value="P:glutathione metabolic process"/>
    <property type="evidence" value="ECO:0007669"/>
    <property type="project" value="InterPro"/>
</dbReference>
<dbReference type="CDD" id="cd07724">
    <property type="entry name" value="POD-like_MBL-fold"/>
    <property type="match status" value="1"/>
</dbReference>
<sequence>MHRPEVRSFFHEPSNTFSHVAWDPATMKAAVFDVVLDYDAASGRTGHASADAVIAFVRAQRLDVEWLIETHAHADHLSAAPYVREQLGGRLAIGEHIREVQATFGALFNAGGGFARDGSQFDHLFADGERYLLGSIEALALHTPGHTPACMVHVIGNAAFVGDTLFMPDYGTARCDFPGGDAATLYRSIRRIFALPDATRLFLCHDYPVPGRDGFVCETTVAAQRAGNVHVRDGIDEAAFVAMRSARDATLKVPQLLLPAVQVNMRAGHLPPAEDNGVRYLRIPLDAI</sequence>
<evidence type="ECO:0000259" key="2">
    <source>
        <dbReference type="SMART" id="SM00849"/>
    </source>
</evidence>
<dbReference type="GO" id="GO:0050313">
    <property type="term" value="F:sulfur dioxygenase activity"/>
    <property type="evidence" value="ECO:0007669"/>
    <property type="project" value="InterPro"/>
</dbReference>
<dbReference type="RefSeq" id="WP_350016413.1">
    <property type="nucleotide sequence ID" value="NZ_CP157948.1"/>
</dbReference>
<keyword evidence="1" id="KW-0479">Metal-binding</keyword>
<name>A0AAU7QND9_9GAMM</name>
<dbReference type="InterPro" id="IPR036866">
    <property type="entry name" value="RibonucZ/Hydroxyglut_hydro"/>
</dbReference>
<gene>
    <name evidence="3" type="ORF">ABNK63_00895</name>
</gene>
<dbReference type="SUPFAM" id="SSF56281">
    <property type="entry name" value="Metallo-hydrolase/oxidoreductase"/>
    <property type="match status" value="1"/>
</dbReference>
<dbReference type="AlphaFoldDB" id="A0AAU7QND9"/>
<proteinExistence type="predicted"/>
<dbReference type="EMBL" id="CP157948">
    <property type="protein sequence ID" value="XBS90233.1"/>
    <property type="molecule type" value="Genomic_DNA"/>
</dbReference>
<dbReference type="InterPro" id="IPR051682">
    <property type="entry name" value="Mito_Persulfide_Diox"/>
</dbReference>
<organism evidence="3">
    <name type="scientific">Rhodanobacter sp. IGA1.0</name>
    <dbReference type="NCBI Taxonomy" id="3158582"/>
    <lineage>
        <taxon>Bacteria</taxon>
        <taxon>Pseudomonadati</taxon>
        <taxon>Pseudomonadota</taxon>
        <taxon>Gammaproteobacteria</taxon>
        <taxon>Lysobacterales</taxon>
        <taxon>Rhodanobacteraceae</taxon>
        <taxon>Rhodanobacter</taxon>
    </lineage>
</organism>
<dbReference type="PANTHER" id="PTHR43084">
    <property type="entry name" value="PERSULFIDE DIOXYGENASE ETHE1"/>
    <property type="match status" value="1"/>
</dbReference>
<dbReference type="GO" id="GO:0070813">
    <property type="term" value="P:hydrogen sulfide metabolic process"/>
    <property type="evidence" value="ECO:0007669"/>
    <property type="project" value="TreeGrafter"/>
</dbReference>
<dbReference type="InterPro" id="IPR001279">
    <property type="entry name" value="Metallo-B-lactamas"/>
</dbReference>
<feature type="domain" description="Metallo-beta-lactamase" evidence="2">
    <location>
        <begin position="15"/>
        <end position="205"/>
    </location>
</feature>
<dbReference type="Gene3D" id="3.60.15.10">
    <property type="entry name" value="Ribonuclease Z/Hydroxyacylglutathione hydrolase-like"/>
    <property type="match status" value="1"/>
</dbReference>
<dbReference type="InterPro" id="IPR044528">
    <property type="entry name" value="POD-like_MBL-fold"/>
</dbReference>
<evidence type="ECO:0000256" key="1">
    <source>
        <dbReference type="ARBA" id="ARBA00022723"/>
    </source>
</evidence>
<dbReference type="SMART" id="SM00849">
    <property type="entry name" value="Lactamase_B"/>
    <property type="match status" value="1"/>
</dbReference>
<dbReference type="GO" id="GO:0046872">
    <property type="term" value="F:metal ion binding"/>
    <property type="evidence" value="ECO:0007669"/>
    <property type="project" value="UniProtKB-KW"/>
</dbReference>
<reference evidence="3" key="1">
    <citation type="submission" date="2024-06" db="EMBL/GenBank/DDBJ databases">
        <authorList>
            <person name="Sun Y."/>
        </authorList>
    </citation>
    <scope>NUCLEOTIDE SEQUENCE</scope>
    <source>
        <strain evidence="3">IGA1.0</strain>
    </source>
</reference>
<protein>
    <submittedName>
        <fullName evidence="3">MBL fold metallo-hydrolase</fullName>
    </submittedName>
</protein>
<dbReference type="PANTHER" id="PTHR43084:SF1">
    <property type="entry name" value="PERSULFIDE DIOXYGENASE ETHE1, MITOCHONDRIAL"/>
    <property type="match status" value="1"/>
</dbReference>
<accession>A0AAU7QND9</accession>
<dbReference type="Pfam" id="PF00753">
    <property type="entry name" value="Lactamase_B"/>
    <property type="match status" value="1"/>
</dbReference>